<dbReference type="Proteomes" id="UP001324380">
    <property type="component" value="Chromosome"/>
</dbReference>
<gene>
    <name evidence="1" type="ORF">SNE25_09650</name>
</gene>
<evidence type="ECO:0000313" key="1">
    <source>
        <dbReference type="EMBL" id="WPU95780.1"/>
    </source>
</evidence>
<dbReference type="EMBL" id="CP139558">
    <property type="protein sequence ID" value="WPU95780.1"/>
    <property type="molecule type" value="Genomic_DNA"/>
</dbReference>
<protein>
    <submittedName>
        <fullName evidence="1">Uncharacterized protein</fullName>
    </submittedName>
</protein>
<organism evidence="1 2">
    <name type="scientific">Mucilaginibacter sabulilitoris</name>
    <dbReference type="NCBI Taxonomy" id="1173583"/>
    <lineage>
        <taxon>Bacteria</taxon>
        <taxon>Pseudomonadati</taxon>
        <taxon>Bacteroidota</taxon>
        <taxon>Sphingobacteriia</taxon>
        <taxon>Sphingobacteriales</taxon>
        <taxon>Sphingobacteriaceae</taxon>
        <taxon>Mucilaginibacter</taxon>
    </lineage>
</organism>
<reference evidence="1 2" key="1">
    <citation type="submission" date="2023-11" db="EMBL/GenBank/DDBJ databases">
        <title>Analysis of the Genomes of Mucilaginibacter gossypii cycad 4 and M. sabulilitoris SNA2: microbes with the potential for plant growth promotion.</title>
        <authorList>
            <person name="Hirsch A.M."/>
            <person name="Humm E."/>
            <person name="Rubbi M."/>
            <person name="Del Vecchio G."/>
            <person name="Ha S.M."/>
            <person name="Pellegrini M."/>
            <person name="Gunsalus R.P."/>
        </authorList>
    </citation>
    <scope>NUCLEOTIDE SEQUENCE [LARGE SCALE GENOMIC DNA]</scope>
    <source>
        <strain evidence="1 2">SNA2</strain>
    </source>
</reference>
<proteinExistence type="predicted"/>
<name>A0ABZ0TWF7_9SPHI</name>
<accession>A0ABZ0TWF7</accession>
<keyword evidence="2" id="KW-1185">Reference proteome</keyword>
<dbReference type="RefSeq" id="WP_321564886.1">
    <property type="nucleotide sequence ID" value="NZ_CP139558.1"/>
</dbReference>
<sequence>MVVSEKIEIVRQIKTRLNRIRTPTDPSSNIDQHRKGRNVMSLFSAINTLELNSRVLSFFYPYLQDLRVNVSHLPGQENQPRQPQVPAVRPLWTAGSGYPIMISDLYLFDSPLQAVCFAQCIINCLAQPDQVILAALGPCPQQAQLQQLTVRYPNARIHTIFPRDVIGAIADCQIALWSAGMDGRFSFRCGSVTFNSAQRSDAFYEHGFSLSKFKVRLRLNTAVCAHKPKGNFHSFLQLFQVRQQQQFGH</sequence>
<evidence type="ECO:0000313" key="2">
    <source>
        <dbReference type="Proteomes" id="UP001324380"/>
    </source>
</evidence>